<name>A0AAD5JVH8_9FUNG</name>
<evidence type="ECO:0000256" key="2">
    <source>
        <dbReference type="SAM" id="Phobius"/>
    </source>
</evidence>
<keyword evidence="4" id="KW-1185">Reference proteome</keyword>
<organism evidence="3 4">
    <name type="scientific">Phascolomyces articulosus</name>
    <dbReference type="NCBI Taxonomy" id="60185"/>
    <lineage>
        <taxon>Eukaryota</taxon>
        <taxon>Fungi</taxon>
        <taxon>Fungi incertae sedis</taxon>
        <taxon>Mucoromycota</taxon>
        <taxon>Mucoromycotina</taxon>
        <taxon>Mucoromycetes</taxon>
        <taxon>Mucorales</taxon>
        <taxon>Lichtheimiaceae</taxon>
        <taxon>Phascolomyces</taxon>
    </lineage>
</organism>
<dbReference type="Proteomes" id="UP001209540">
    <property type="component" value="Unassembled WGS sequence"/>
</dbReference>
<comment type="caution">
    <text evidence="3">The sequence shown here is derived from an EMBL/GenBank/DDBJ whole genome shotgun (WGS) entry which is preliminary data.</text>
</comment>
<feature type="transmembrane region" description="Helical" evidence="2">
    <location>
        <begin position="12"/>
        <end position="31"/>
    </location>
</feature>
<feature type="region of interest" description="Disordered" evidence="1">
    <location>
        <begin position="189"/>
        <end position="259"/>
    </location>
</feature>
<reference evidence="3" key="2">
    <citation type="submission" date="2023-02" db="EMBL/GenBank/DDBJ databases">
        <authorList>
            <consortium name="DOE Joint Genome Institute"/>
            <person name="Mondo S.J."/>
            <person name="Chang Y."/>
            <person name="Wang Y."/>
            <person name="Ahrendt S."/>
            <person name="Andreopoulos W."/>
            <person name="Barry K."/>
            <person name="Beard J."/>
            <person name="Benny G.L."/>
            <person name="Blankenship S."/>
            <person name="Bonito G."/>
            <person name="Cuomo C."/>
            <person name="Desiro A."/>
            <person name="Gervers K.A."/>
            <person name="Hundley H."/>
            <person name="Kuo A."/>
            <person name="LaButti K."/>
            <person name="Lang B.F."/>
            <person name="Lipzen A."/>
            <person name="O'Donnell K."/>
            <person name="Pangilinan J."/>
            <person name="Reynolds N."/>
            <person name="Sandor L."/>
            <person name="Smith M.W."/>
            <person name="Tsang A."/>
            <person name="Grigoriev I.V."/>
            <person name="Stajich J.E."/>
            <person name="Spatafora J.W."/>
        </authorList>
    </citation>
    <scope>NUCLEOTIDE SEQUENCE</scope>
    <source>
        <strain evidence="3">RSA 2281</strain>
    </source>
</reference>
<evidence type="ECO:0000313" key="3">
    <source>
        <dbReference type="EMBL" id="KAI9256511.1"/>
    </source>
</evidence>
<sequence length="259" mass="30352">MYNNSPLSSFTHIWMALVAIYLIILPHYHVYSYCIYNRLVDGTEFYIHQTGGHGKHKSMFTRFEHFRITSNQQECCPYDEKTCSDEADKNHEVRFWVSTMKKIIIIYMYPLNSIATNNITTFNYIKMQHSLNGITNQGYEITCPAGGYIIFGGTYNAPTFHVFYADDKSYPFRIIHEYRNKFLYAKHKNNSTTKGNENQTKYDEEDDKKEKGYENNGGDDNNNKHQLDSHPSNHNKEDIRLMDNQDNTKKNKADGDNEK</sequence>
<proteinExistence type="predicted"/>
<evidence type="ECO:0000313" key="4">
    <source>
        <dbReference type="Proteomes" id="UP001209540"/>
    </source>
</evidence>
<accession>A0AAD5JVH8</accession>
<protein>
    <submittedName>
        <fullName evidence="3">Uncharacterized protein</fullName>
    </submittedName>
</protein>
<keyword evidence="2" id="KW-0472">Membrane</keyword>
<keyword evidence="2" id="KW-1133">Transmembrane helix</keyword>
<keyword evidence="2" id="KW-0812">Transmembrane</keyword>
<dbReference type="EMBL" id="JAIXMP010000021">
    <property type="protein sequence ID" value="KAI9256511.1"/>
    <property type="molecule type" value="Genomic_DNA"/>
</dbReference>
<gene>
    <name evidence="3" type="ORF">BDA99DRAFT_140170</name>
</gene>
<feature type="compositionally biased region" description="Polar residues" evidence="1">
    <location>
        <begin position="190"/>
        <end position="199"/>
    </location>
</feature>
<evidence type="ECO:0000256" key="1">
    <source>
        <dbReference type="SAM" id="MobiDB-lite"/>
    </source>
</evidence>
<dbReference type="AlphaFoldDB" id="A0AAD5JVH8"/>
<reference evidence="3" key="1">
    <citation type="journal article" date="2022" name="IScience">
        <title>Evolution of zygomycete secretomes and the origins of terrestrial fungal ecologies.</title>
        <authorList>
            <person name="Chang Y."/>
            <person name="Wang Y."/>
            <person name="Mondo S."/>
            <person name="Ahrendt S."/>
            <person name="Andreopoulos W."/>
            <person name="Barry K."/>
            <person name="Beard J."/>
            <person name="Benny G.L."/>
            <person name="Blankenship S."/>
            <person name="Bonito G."/>
            <person name="Cuomo C."/>
            <person name="Desiro A."/>
            <person name="Gervers K.A."/>
            <person name="Hundley H."/>
            <person name="Kuo A."/>
            <person name="LaButti K."/>
            <person name="Lang B.F."/>
            <person name="Lipzen A."/>
            <person name="O'Donnell K."/>
            <person name="Pangilinan J."/>
            <person name="Reynolds N."/>
            <person name="Sandor L."/>
            <person name="Smith M.E."/>
            <person name="Tsang A."/>
            <person name="Grigoriev I.V."/>
            <person name="Stajich J.E."/>
            <person name="Spatafora J.W."/>
        </authorList>
    </citation>
    <scope>NUCLEOTIDE SEQUENCE</scope>
    <source>
        <strain evidence="3">RSA 2281</strain>
    </source>
</reference>
<feature type="compositionally biased region" description="Basic and acidic residues" evidence="1">
    <location>
        <begin position="234"/>
        <end position="259"/>
    </location>
</feature>